<dbReference type="CDD" id="cd24138">
    <property type="entry name" value="TtcA-like"/>
    <property type="match status" value="1"/>
</dbReference>
<evidence type="ECO:0000313" key="3">
    <source>
        <dbReference type="EMBL" id="SCY28151.1"/>
    </source>
</evidence>
<protein>
    <submittedName>
        <fullName evidence="3">tRNA s(2)C-32 sulfurtransferase</fullName>
    </submittedName>
</protein>
<dbReference type="InterPro" id="IPR011063">
    <property type="entry name" value="TilS/TtcA_N"/>
</dbReference>
<accession>A0A1G5EMY4</accession>
<dbReference type="PIRSF" id="PIRSF004976">
    <property type="entry name" value="ATPase_YdaO"/>
    <property type="match status" value="1"/>
</dbReference>
<keyword evidence="1 3" id="KW-0808">Transferase</keyword>
<dbReference type="InterPro" id="IPR014729">
    <property type="entry name" value="Rossmann-like_a/b/a_fold"/>
</dbReference>
<dbReference type="Gene3D" id="3.40.50.620">
    <property type="entry name" value="HUPs"/>
    <property type="match status" value="1"/>
</dbReference>
<dbReference type="OrthoDB" id="9801054at2"/>
<dbReference type="AlphaFoldDB" id="A0A1G5EMY4"/>
<dbReference type="RefSeq" id="WP_092210542.1">
    <property type="nucleotide sequence ID" value="NZ_FMUX01000006.1"/>
</dbReference>
<dbReference type="Proteomes" id="UP000198870">
    <property type="component" value="Unassembled WGS sequence"/>
</dbReference>
<dbReference type="GO" id="GO:0016740">
    <property type="term" value="F:transferase activity"/>
    <property type="evidence" value="ECO:0007669"/>
    <property type="project" value="UniProtKB-KW"/>
</dbReference>
<dbReference type="SUPFAM" id="SSF52402">
    <property type="entry name" value="Adenine nucleotide alpha hydrolases-like"/>
    <property type="match status" value="1"/>
</dbReference>
<keyword evidence="4" id="KW-1185">Reference proteome</keyword>
<dbReference type="EMBL" id="FMUX01000006">
    <property type="protein sequence ID" value="SCY28151.1"/>
    <property type="molecule type" value="Genomic_DNA"/>
</dbReference>
<dbReference type="STRING" id="419481.SAMN05216233_106105"/>
<name>A0A1G5EMY4_9BACT</name>
<dbReference type="InterPro" id="IPR035107">
    <property type="entry name" value="tRNA_thiolation_TtcA_Ctu1"/>
</dbReference>
<dbReference type="NCBIfam" id="NF007972">
    <property type="entry name" value="PRK10696.1"/>
    <property type="match status" value="1"/>
</dbReference>
<dbReference type="PANTHER" id="PTHR43686:SF1">
    <property type="entry name" value="AMINOTRAN_5 DOMAIN-CONTAINING PROTEIN"/>
    <property type="match status" value="1"/>
</dbReference>
<proteinExistence type="predicted"/>
<reference evidence="3 4" key="1">
    <citation type="submission" date="2016-10" db="EMBL/GenBank/DDBJ databases">
        <authorList>
            <person name="de Groot N.N."/>
        </authorList>
    </citation>
    <scope>NUCLEOTIDE SEQUENCE [LARGE SCALE GENOMIC DNA]</scope>
    <source>
        <strain evidence="3 4">AA1</strain>
    </source>
</reference>
<dbReference type="PANTHER" id="PTHR43686">
    <property type="entry name" value="SULFURTRANSFERASE-RELATED"/>
    <property type="match status" value="1"/>
</dbReference>
<feature type="domain" description="tRNA(Ile)-lysidine/2-thiocytidine synthase N-terminal" evidence="2">
    <location>
        <begin position="37"/>
        <end position="197"/>
    </location>
</feature>
<evidence type="ECO:0000313" key="4">
    <source>
        <dbReference type="Proteomes" id="UP000198870"/>
    </source>
</evidence>
<dbReference type="Pfam" id="PF01171">
    <property type="entry name" value="ATP_bind_3"/>
    <property type="match status" value="1"/>
</dbReference>
<evidence type="ECO:0000259" key="2">
    <source>
        <dbReference type="Pfam" id="PF01171"/>
    </source>
</evidence>
<evidence type="ECO:0000256" key="1">
    <source>
        <dbReference type="ARBA" id="ARBA00022679"/>
    </source>
</evidence>
<sequence>MDEAKPRKQREKLRRHLTWRVARAIREYRMVGEGDRVMLCLSGGKDSLTLVDLMVSYRRQCKERFEMGVVFLDHGFPGFPEALLHRHMAFVDLPFEVIRQDIWKTLKEKCPDGKNMCALCARLRRGALYAHAAANGFSHLALGHHMDDMVETLLLNLFYGGMMKGMPPKLVTRKGDLTVVRPMAFVAEGDVLRYLRLAGYDTAPRDLCGAGENEKRREVKEILAGWRKHHPGRVEKIFHGMGNVVPSHLADTSLFDF</sequence>
<gene>
    <name evidence="3" type="ORF">SAMN05216233_106105</name>
</gene>
<organism evidence="3 4">
    <name type="scientific">Desulfoluna spongiiphila</name>
    <dbReference type="NCBI Taxonomy" id="419481"/>
    <lineage>
        <taxon>Bacteria</taxon>
        <taxon>Pseudomonadati</taxon>
        <taxon>Thermodesulfobacteriota</taxon>
        <taxon>Desulfobacteria</taxon>
        <taxon>Desulfobacterales</taxon>
        <taxon>Desulfolunaceae</taxon>
        <taxon>Desulfoluna</taxon>
    </lineage>
</organism>
<dbReference type="GO" id="GO:0008033">
    <property type="term" value="P:tRNA processing"/>
    <property type="evidence" value="ECO:0007669"/>
    <property type="project" value="InterPro"/>
</dbReference>